<dbReference type="CDD" id="cd09272">
    <property type="entry name" value="RNase_HI_RT_Ty1"/>
    <property type="match status" value="1"/>
</dbReference>
<dbReference type="InterPro" id="IPR057670">
    <property type="entry name" value="SH3_retrovirus"/>
</dbReference>
<feature type="domain" description="Retroviral polymerase SH3-like" evidence="5">
    <location>
        <begin position="397"/>
        <end position="450"/>
    </location>
</feature>
<dbReference type="Pfam" id="PF07727">
    <property type="entry name" value="RVT_2"/>
    <property type="match status" value="1"/>
</dbReference>
<feature type="domain" description="Reverse transcriptase Ty1/copia-type" evidence="3">
    <location>
        <begin position="649"/>
        <end position="775"/>
    </location>
</feature>
<feature type="region of interest" description="Disordered" evidence="2">
    <location>
        <begin position="45"/>
        <end position="72"/>
    </location>
</feature>
<gene>
    <name evidence="6" type="primary">F28H19.4</name>
</gene>
<dbReference type="AlphaFoldDB" id="Q9MAR9"/>
<dbReference type="EMBL" id="AC006423">
    <property type="protein sequence ID" value="AAF63111.1"/>
    <property type="molecule type" value="Genomic_DNA"/>
</dbReference>
<organism evidence="6">
    <name type="scientific">Arabidopsis thaliana</name>
    <name type="common">Mouse-ear cress</name>
    <dbReference type="NCBI Taxonomy" id="3702"/>
    <lineage>
        <taxon>Eukaryota</taxon>
        <taxon>Viridiplantae</taxon>
        <taxon>Streptophyta</taxon>
        <taxon>Embryophyta</taxon>
        <taxon>Tracheophyta</taxon>
        <taxon>Spermatophyta</taxon>
        <taxon>Magnoliopsida</taxon>
        <taxon>eudicotyledons</taxon>
        <taxon>Gunneridae</taxon>
        <taxon>Pentapetalae</taxon>
        <taxon>rosids</taxon>
        <taxon>malvids</taxon>
        <taxon>Brassicales</taxon>
        <taxon>Brassicaceae</taxon>
        <taxon>Camelineae</taxon>
        <taxon>Arabidopsis</taxon>
    </lineage>
</organism>
<proteinExistence type="predicted"/>
<evidence type="ECO:0000256" key="1">
    <source>
        <dbReference type="ARBA" id="ARBA00022750"/>
    </source>
</evidence>
<protein>
    <submittedName>
        <fullName evidence="6">F28H19.4 protein</fullName>
    </submittedName>
</protein>
<dbReference type="GO" id="GO:0004190">
    <property type="term" value="F:aspartic-type endopeptidase activity"/>
    <property type="evidence" value="ECO:0007669"/>
    <property type="project" value="UniProtKB-KW"/>
</dbReference>
<dbReference type="Pfam" id="PF25597">
    <property type="entry name" value="SH3_retrovirus"/>
    <property type="match status" value="1"/>
</dbReference>
<evidence type="ECO:0000256" key="2">
    <source>
        <dbReference type="SAM" id="MobiDB-lite"/>
    </source>
</evidence>
<evidence type="ECO:0000259" key="4">
    <source>
        <dbReference type="Pfam" id="PF22936"/>
    </source>
</evidence>
<name>Q9MAR9_ARATH</name>
<reference key="1">
    <citation type="journal article" date="2000" name="Nature">
        <title>Sequence and analysis of chromosome 1 of the plant Arabidopsis thaliana.</title>
        <authorList>
            <person name="Theologis A."/>
            <person name="Ecker J.R."/>
            <person name="Palm C.J."/>
            <person name="Federspiel N.A."/>
            <person name="Kaul S."/>
            <person name="White O."/>
            <person name="Alonso J."/>
            <person name="Altafi H."/>
            <person name="Araujo R."/>
            <person name="Bowman C.L."/>
            <person name="Brooks S.Y."/>
            <person name="Buehler E."/>
            <person name="Chan A."/>
            <person name="Chao Q."/>
            <person name="Chen H."/>
            <person name="Cheuk R.F."/>
            <person name="Chin C.W."/>
            <person name="Chung M.K."/>
            <person name="Conn L."/>
            <person name="Conway A.B."/>
            <person name="Conway A.R."/>
            <person name="Creasy T.H."/>
            <person name="Dewar K."/>
            <person name="Dunn P."/>
            <person name="Etgu P."/>
            <person name="Feldblyum T.V."/>
            <person name="Feng J."/>
            <person name="Fong B."/>
            <person name="Fujii C.Y."/>
            <person name="Gill J.E."/>
            <person name="Goldsmith A.D."/>
            <person name="Haas B."/>
            <person name="Hansen N.F."/>
            <person name="Hughes B."/>
            <person name="Huizar L."/>
            <person name="Hunter J.L."/>
            <person name="Jenkins J."/>
            <person name="Johnson-Hopson C."/>
            <person name="Khan S."/>
            <person name="Khaykin E."/>
            <person name="Kim C.J."/>
            <person name="Koo H.L."/>
            <person name="Kremenetskaia I."/>
            <person name="Kurtz D.B."/>
            <person name="Kwan A."/>
            <person name="Lam B."/>
            <person name="Langin-Hooper S."/>
            <person name="Lee A."/>
            <person name="Lee J.M."/>
            <person name="Lenz C.A."/>
            <person name="Li J.H."/>
            <person name="Li Y."/>
            <person name="Lin X."/>
            <person name="Liu S.X."/>
            <person name="Liu Z.A."/>
            <person name="Luros J.S."/>
            <person name="Maiti R."/>
            <person name="Marziali A."/>
            <person name="Militscher J."/>
            <person name="Miranda M."/>
            <person name="Nguyen M."/>
            <person name="Nierman W.C."/>
            <person name="Osborne B.I."/>
            <person name="Pai G."/>
            <person name="Peterson J."/>
            <person name="Pham P.K."/>
            <person name="Rizzo M."/>
            <person name="Rooney T."/>
            <person name="Rowley D."/>
            <person name="Sakano H."/>
            <person name="Salzberg S.L."/>
            <person name="Schwartz J.R."/>
            <person name="Shinn P."/>
            <person name="Southwick A.M."/>
            <person name="Sun H."/>
            <person name="Tallon L.J."/>
            <person name="Tambunga G."/>
            <person name="Toriumi M.J."/>
            <person name="Town C.D."/>
            <person name="Utterback T."/>
            <person name="Van Aken S."/>
            <person name="Vaysberg M."/>
            <person name="Vysotskaia V.S."/>
            <person name="Walker M."/>
            <person name="Wu D."/>
            <person name="Yu G."/>
            <person name="Fraser C.M."/>
            <person name="Venter J.C."/>
            <person name="Davis R.W."/>
        </authorList>
    </citation>
    <scope>NUCLEOTIDE SEQUENCE [LARGE SCALE GENOMIC DNA]</scope>
    <source>
        <strain>cv. Columbia</strain>
    </source>
</reference>
<keyword evidence="1" id="KW-0378">Hydrolase</keyword>
<feature type="compositionally biased region" description="Basic residues" evidence="2">
    <location>
        <begin position="53"/>
        <end position="63"/>
    </location>
</feature>
<sequence length="1014" mass="115445">METPKPAILKGENYLLWKRTTKTVLCCRGIWSHVETKHVQFKLPNKTAVKGSTGKKKKRRSRNKPSVQKEQGSLRLFRGKGELLTAHEGIYKSEERKAWVCDHCKKKGHMKDKCWILHPHLKPAKLKANISQEVASDQGEVVRKSNLEALIRSIASLKESGTSFFTYEPSKTLKESDTSFFTSEPSKMLVIDSGASHHMINNPSLIDSIKLALGNVVIANADKVPVKGIGDLNLFDKKSKALFMPSFTLTLLSVKRATNDLNCYTIFGPSSVHFQDIKTRRVLGKGDAKGDLYVFEKTPLSDCTSVSLNSCLASNLNVAWHARLGHPHARAFILMLRNVSFDNSTCTKIRQWWRVYKSQIQRVPRKTWHYSSNELSLHTPTKWSGGEKESTPHGVSGDQRNKLDAKSTRCMFIGYSTTQKRYKCYDPINQRLYVSRDVKFFEERGYYEKKDWNSLADLSTPSTDRATSLQFLLDHLGVTPSSEREIKTRDLVEEPVVLDQDHEQEETPNLQQDGDVSGIPTYDDVDILTQHEDVSAQELTDQHTTTIQSELPRQATSTLRRSTRIKRKSSRLYYNNKAVAHPIQAVCSLALLPQDHQAFLGKIEENFVPQTYEEAKESEEWMIAVADETGAMIRNHTWDEEELPQRKSALHTVRVVLSFATNLSWDLWQVNVKNAFLQGELEEEVYMTPPPGLEDSIALGKVLRLRKAIYGLKQSPRVWYHKLSTTLKEKGFKKSEADHTLFALQSDQGIIVVLIYVDDIIISGDNKEANRGKKKNNATIDPLNEPYEDFSQYRRLVGKLIYLTITRPDLCFAVHQVSQHMHAPTKYHWNMLERILRYIKGSPGQGIWMGKSDSTEIVGYCDADYGRDTTDRKSTTGYCTFIGGNLVTWKTKKQKIVSCSSAESEYRAMRKLTNELTWLTTLLKDFGIESSSPITMHCDNQAAIHIATNSVFHERTKHIEVDCHKVHEKIDEGMILSCYTDTKDNLTDIFTKGASRKVCEHIYNKLGRVDLTRP</sequence>
<dbReference type="SUPFAM" id="SSF56672">
    <property type="entry name" value="DNA/RNA polymerases"/>
    <property type="match status" value="1"/>
</dbReference>
<accession>Q9MAR9</accession>
<feature type="domain" description="Retrovirus-related Pol polyprotein from transposon TNT 1-94-like beta-barrel" evidence="4">
    <location>
        <begin position="190"/>
        <end position="259"/>
    </location>
</feature>
<dbReference type="PIR" id="F96501">
    <property type="entry name" value="F96501"/>
</dbReference>
<dbReference type="Pfam" id="PF22936">
    <property type="entry name" value="Pol_BBD"/>
    <property type="match status" value="1"/>
</dbReference>
<feature type="region of interest" description="Disordered" evidence="2">
    <location>
        <begin position="381"/>
        <end position="401"/>
    </location>
</feature>
<dbReference type="InterPro" id="IPR054722">
    <property type="entry name" value="PolX-like_BBD"/>
</dbReference>
<keyword evidence="1" id="KW-0064">Aspartyl protease</keyword>
<evidence type="ECO:0000259" key="3">
    <source>
        <dbReference type="Pfam" id="PF07727"/>
    </source>
</evidence>
<evidence type="ECO:0000259" key="5">
    <source>
        <dbReference type="Pfam" id="PF25597"/>
    </source>
</evidence>
<dbReference type="InterPro" id="IPR013103">
    <property type="entry name" value="RVT_2"/>
</dbReference>
<dbReference type="InterPro" id="IPR043502">
    <property type="entry name" value="DNA/RNA_pol_sf"/>
</dbReference>
<reference evidence="6" key="2">
    <citation type="submission" date="2000-04" db="EMBL/GenBank/DDBJ databases">
        <authorList>
            <person name="Federspiel N.A."/>
            <person name="Palm C.J."/>
            <person name="Conway A.B."/>
            <person name="Conn L."/>
            <person name="Hansen N.F."/>
            <person name="Altafi H."/>
            <person name="Nguyen M."/>
            <person name="Lam B."/>
            <person name="Southwick A."/>
            <person name="Miranda M."/>
            <person name="Brooks S."/>
            <person name="Buehler E."/>
            <person name="Chao Q."/>
            <person name="Chin C."/>
            <person name="Chiou J."/>
            <person name="Choi E."/>
            <person name="Gonzalez A."/>
            <person name="Howng B."/>
            <person name="Johnson-Hopson C."/>
            <person name="Khan S."/>
            <person name="Kim C."/>
            <person name="Koo T."/>
            <person name="Lee J.M."/>
            <person name="Lenz C."/>
            <person name="Liu A."/>
            <person name="Liu S."/>
            <person name="Mukharsky N."/>
            <person name="Pham P."/>
            <person name="Sakano H."/>
            <person name="Shinn P."/>
            <person name="Toriumi M."/>
            <person name="Vaysberg M."/>
            <person name="Yu G."/>
            <person name="Ecker J."/>
            <person name="Theologis A."/>
            <person name="Davis R.W."/>
        </authorList>
    </citation>
    <scope>NUCLEOTIDE SEQUENCE</scope>
</reference>
<dbReference type="PANTHER" id="PTHR11439:SF467">
    <property type="entry name" value="INTEGRASE CATALYTIC DOMAIN-CONTAINING PROTEIN"/>
    <property type="match status" value="1"/>
</dbReference>
<evidence type="ECO:0000313" key="6">
    <source>
        <dbReference type="EMBL" id="AAF63111.1"/>
    </source>
</evidence>
<dbReference type="PANTHER" id="PTHR11439">
    <property type="entry name" value="GAG-POL-RELATED RETROTRANSPOSON"/>
    <property type="match status" value="1"/>
</dbReference>
<dbReference type="ExpressionAtlas" id="Q9MAR9">
    <property type="expression patterns" value="baseline and differential"/>
</dbReference>
<keyword evidence="1" id="KW-0645">Protease</keyword>